<evidence type="ECO:0000313" key="1">
    <source>
        <dbReference type="EMBL" id="HDR47084.1"/>
    </source>
</evidence>
<dbReference type="CDD" id="cd09910">
    <property type="entry name" value="NGN-insert_like"/>
    <property type="match status" value="1"/>
</dbReference>
<dbReference type="Pfam" id="PF07009">
    <property type="entry name" value="NusG_II"/>
    <property type="match status" value="1"/>
</dbReference>
<dbReference type="Proteomes" id="UP000886162">
    <property type="component" value="Unassembled WGS sequence"/>
</dbReference>
<proteinExistence type="predicted"/>
<organism evidence="1">
    <name type="scientific">Geoalkalibacter subterraneus</name>
    <dbReference type="NCBI Taxonomy" id="483547"/>
    <lineage>
        <taxon>Bacteria</taxon>
        <taxon>Pseudomonadati</taxon>
        <taxon>Thermodesulfobacteriota</taxon>
        <taxon>Desulfuromonadia</taxon>
        <taxon>Desulfuromonadales</taxon>
        <taxon>Geoalkalibacteraceae</taxon>
        <taxon>Geoalkalibacter</taxon>
    </lineage>
</organism>
<name>A0A831LHW1_9BACT</name>
<protein>
    <submittedName>
        <fullName evidence="1">NusG domain II-containing protein</fullName>
    </submittedName>
</protein>
<accession>A0A831LHW1</accession>
<dbReference type="EMBL" id="DSDO01000358">
    <property type="protein sequence ID" value="HDR47084.1"/>
    <property type="molecule type" value="Genomic_DNA"/>
</dbReference>
<gene>
    <name evidence="1" type="ORF">ENN94_05215</name>
</gene>
<dbReference type="AlphaFoldDB" id="A0A831LHW1"/>
<sequence length="130" mass="13887">MIAALRDRTTVLDRLVVALLLALVVASALWAAQRPAGARVVVERDGQVVFSAPLSEPRSARLSGPLGETVMEIEDGRARVLSSPCPTKACMGMGPASRQGDLLACVPNHLIVRIEGGRQEDTPPYDMLSR</sequence>
<dbReference type="InterPro" id="IPR038690">
    <property type="entry name" value="NusG_2_sf"/>
</dbReference>
<comment type="caution">
    <text evidence="1">The sequence shown here is derived from an EMBL/GenBank/DDBJ whole genome shotgun (WGS) entry which is preliminary data.</text>
</comment>
<reference evidence="1" key="1">
    <citation type="journal article" date="2020" name="mSystems">
        <title>Genome- and Community-Level Interaction Insights into Carbon Utilization and Element Cycling Functions of Hydrothermarchaeota in Hydrothermal Sediment.</title>
        <authorList>
            <person name="Zhou Z."/>
            <person name="Liu Y."/>
            <person name="Xu W."/>
            <person name="Pan J."/>
            <person name="Luo Z.H."/>
            <person name="Li M."/>
        </authorList>
    </citation>
    <scope>NUCLEOTIDE SEQUENCE [LARGE SCALE GENOMIC DNA]</scope>
    <source>
        <strain evidence="1">SpSt-1220</strain>
    </source>
</reference>
<dbReference type="Gene3D" id="2.60.320.10">
    <property type="entry name" value="N-utilization substance G protein NusG, insert domain"/>
    <property type="match status" value="1"/>
</dbReference>